<dbReference type="InterPro" id="IPR058907">
    <property type="entry name" value="P29_N"/>
</dbReference>
<protein>
    <submittedName>
        <fullName evidence="3">Uncharacterized protein</fullName>
    </submittedName>
</protein>
<evidence type="ECO:0000259" key="1">
    <source>
        <dbReference type="Pfam" id="PF25840"/>
    </source>
</evidence>
<dbReference type="InterPro" id="IPR008929">
    <property type="entry name" value="Chondroitin_lyas"/>
</dbReference>
<dbReference type="EMBL" id="QSKV01000019">
    <property type="protein sequence ID" value="RHE88167.1"/>
    <property type="molecule type" value="Genomic_DNA"/>
</dbReference>
<accession>A0A414L0K8</accession>
<evidence type="ECO:0000259" key="2">
    <source>
        <dbReference type="Pfam" id="PF25841"/>
    </source>
</evidence>
<dbReference type="Gene3D" id="1.50.10.100">
    <property type="entry name" value="Chondroitin AC/alginate lyase"/>
    <property type="match status" value="1"/>
</dbReference>
<reference evidence="3 4" key="1">
    <citation type="submission" date="2018-08" db="EMBL/GenBank/DDBJ databases">
        <title>A genome reference for cultivated species of the human gut microbiota.</title>
        <authorList>
            <person name="Zou Y."/>
            <person name="Xue W."/>
            <person name="Luo G."/>
        </authorList>
    </citation>
    <scope>NUCLEOTIDE SEQUENCE [LARGE SCALE GENOMIC DNA]</scope>
    <source>
        <strain evidence="3 4">AM27-17</strain>
    </source>
</reference>
<dbReference type="AlphaFoldDB" id="A0A414L0K8"/>
<evidence type="ECO:0000313" key="3">
    <source>
        <dbReference type="EMBL" id="RHE88167.1"/>
    </source>
</evidence>
<comment type="caution">
    <text evidence="3">The sequence shown here is derived from an EMBL/GenBank/DDBJ whole genome shotgun (WGS) entry which is preliminary data.</text>
</comment>
<dbReference type="GO" id="GO:0005975">
    <property type="term" value="P:carbohydrate metabolic process"/>
    <property type="evidence" value="ECO:0007669"/>
    <property type="project" value="InterPro"/>
</dbReference>
<proteinExistence type="predicted"/>
<dbReference type="InterPro" id="IPR008928">
    <property type="entry name" value="6-hairpin_glycosidase_sf"/>
</dbReference>
<evidence type="ECO:0000313" key="4">
    <source>
        <dbReference type="Proteomes" id="UP000285650"/>
    </source>
</evidence>
<dbReference type="Pfam" id="PF25841">
    <property type="entry name" value="Ulvan_lyase_C"/>
    <property type="match status" value="1"/>
</dbReference>
<dbReference type="SUPFAM" id="SSF48208">
    <property type="entry name" value="Six-hairpin glycosidases"/>
    <property type="match status" value="1"/>
</dbReference>
<dbReference type="Pfam" id="PF25840">
    <property type="entry name" value="Ulvan_lyase_N"/>
    <property type="match status" value="1"/>
</dbReference>
<name>A0A414L0K8_9BACE</name>
<dbReference type="InterPro" id="IPR058908">
    <property type="entry name" value="P29_C"/>
</dbReference>
<feature type="domain" description="Broad-specificity ulvan lyase C-terminal" evidence="2">
    <location>
        <begin position="347"/>
        <end position="585"/>
    </location>
</feature>
<gene>
    <name evidence="3" type="ORF">DW712_21390</name>
</gene>
<sequence length="590" mass="67339">MRMLSELNASVMKHVNSDKDSPDYGGIYCPHCKLYHTRAAETVYPFAYEYHKMGNKTYLRAAINAGNWLIKQQEDNGAWLETPEEWTGTTTDQVLMMALAYPILKSHLSKKEKDSWLHSIEKAGDYLVKVMSPQFASINYCATTTASLMAVNEIINKQSYQNKARELAYQVVGKMDQDYFLTGEGGRVFGVKYGIDLGYNLEMSLWGLALFAQLAKDDAVKQIVEKSLAQHLYFIYPDGSMDASWGIRSNKWTCFGSGTSDGCQVLFSLFMDKNDQYRTAAIRNIQFLKTCMKNGIVGFGPLYYNMYDCQPCIYPTFTKAKNMAMAVALAKADVGKVPQLPLDKTGMHYFPTLNLTVSRTAQWCVTISGYTYKDPAGDRTKYMHRPSGGTITNLWLNGHGYFQASSQTIYKRWEPMSFPEIPTPLPLTPRIEFSSDLDYFTNLYEFDAIMTNNKKNGTYIVTSFGELKNSKQQEGGIAYRLKHIISDNSVCKEIELIYHDTKSSVRIIEPIIYYPGMEFKQIDPKTVHIKMNNKMIEMKIISNNADLELGTDKEKYKWSYPALKAFPIILNIVCKKKDLRRTIQFCYKLI</sequence>
<organism evidence="3 4">
    <name type="scientific">Bacteroides intestinalis</name>
    <dbReference type="NCBI Taxonomy" id="329854"/>
    <lineage>
        <taxon>Bacteria</taxon>
        <taxon>Pseudomonadati</taxon>
        <taxon>Bacteroidota</taxon>
        <taxon>Bacteroidia</taxon>
        <taxon>Bacteroidales</taxon>
        <taxon>Bacteroidaceae</taxon>
        <taxon>Bacteroides</taxon>
    </lineage>
</organism>
<feature type="domain" description="Broad-specificity ulvan lyase N-terminal" evidence="1">
    <location>
        <begin position="12"/>
        <end position="330"/>
    </location>
</feature>
<dbReference type="Proteomes" id="UP000285650">
    <property type="component" value="Unassembled WGS sequence"/>
</dbReference>